<dbReference type="Gene3D" id="3.40.640.10">
    <property type="entry name" value="Type I PLP-dependent aspartate aminotransferase-like (Major domain)"/>
    <property type="match status" value="1"/>
</dbReference>
<evidence type="ECO:0000256" key="7">
    <source>
        <dbReference type="PIRSR" id="PIRSR602129-50"/>
    </source>
</evidence>
<evidence type="ECO:0000313" key="11">
    <source>
        <dbReference type="EMBL" id="KZL86372.1"/>
    </source>
</evidence>
<proteinExistence type="inferred from homology"/>
<accession>A0A161Y9T4</accession>
<comment type="similarity">
    <text evidence="2 8">Belongs to the group II decarboxylase family.</text>
</comment>
<keyword evidence="4 7" id="KW-0663">Pyridoxal phosphate</keyword>
<dbReference type="Gene3D" id="4.10.280.50">
    <property type="match status" value="1"/>
</dbReference>
<dbReference type="InterPro" id="IPR002129">
    <property type="entry name" value="PyrdxlP-dep_de-COase"/>
</dbReference>
<evidence type="ECO:0000256" key="8">
    <source>
        <dbReference type="RuleBase" id="RU000382"/>
    </source>
</evidence>
<reference evidence="11 12" key="1">
    <citation type="submission" date="2015-06" db="EMBL/GenBank/DDBJ databases">
        <title>Survival trade-offs in plant roots during colonization by closely related pathogenic and mutualistic fungi.</title>
        <authorList>
            <person name="Hacquard S."/>
            <person name="Kracher B."/>
            <person name="Hiruma K."/>
            <person name="Weinman A."/>
            <person name="Muench P."/>
            <person name="Garrido Oter R."/>
            <person name="Ver Loren van Themaat E."/>
            <person name="Dallerey J.-F."/>
            <person name="Damm U."/>
            <person name="Henrissat B."/>
            <person name="Lespinet O."/>
            <person name="Thon M."/>
            <person name="Kemen E."/>
            <person name="McHardy A.C."/>
            <person name="Schulze-Lefert P."/>
            <person name="O'Connell R.J."/>
        </authorList>
    </citation>
    <scope>NUCLEOTIDE SEQUENCE [LARGE SCALE GENOMIC DNA]</scope>
    <source>
        <strain evidence="11 12">MAFF 238704</strain>
    </source>
</reference>
<organism evidence="11 12">
    <name type="scientific">Colletotrichum incanum</name>
    <name type="common">Soybean anthracnose fungus</name>
    <dbReference type="NCBI Taxonomy" id="1573173"/>
    <lineage>
        <taxon>Eukaryota</taxon>
        <taxon>Fungi</taxon>
        <taxon>Dikarya</taxon>
        <taxon>Ascomycota</taxon>
        <taxon>Pezizomycotina</taxon>
        <taxon>Sordariomycetes</taxon>
        <taxon>Hypocreomycetidae</taxon>
        <taxon>Glomerellales</taxon>
        <taxon>Glomerellaceae</taxon>
        <taxon>Colletotrichum</taxon>
        <taxon>Colletotrichum spaethianum species complex</taxon>
    </lineage>
</organism>
<feature type="chain" id="PRO_5007830108" description="Glutamate decarboxylase" evidence="10">
    <location>
        <begin position="19"/>
        <end position="603"/>
    </location>
</feature>
<dbReference type="Pfam" id="PF00282">
    <property type="entry name" value="Pyridoxal_deC"/>
    <property type="match status" value="1"/>
</dbReference>
<dbReference type="GO" id="GO:0005829">
    <property type="term" value="C:cytosol"/>
    <property type="evidence" value="ECO:0007669"/>
    <property type="project" value="TreeGrafter"/>
</dbReference>
<protein>
    <recommendedName>
        <fullName evidence="3 9">Glutamate decarboxylase</fullName>
        <ecNumber evidence="3 9">4.1.1.15</ecNumber>
    </recommendedName>
</protein>
<keyword evidence="12" id="KW-1185">Reference proteome</keyword>
<evidence type="ECO:0000256" key="1">
    <source>
        <dbReference type="ARBA" id="ARBA00001933"/>
    </source>
</evidence>
<evidence type="ECO:0000256" key="4">
    <source>
        <dbReference type="ARBA" id="ARBA00022898"/>
    </source>
</evidence>
<sequence length="603" mass="67556">LAILTCTLFHLIASFLNQLELIRDPLSNTIHLGDFCKSNFIMPLASHVNPEDIVQRLQATHITPAGHANILNHATSAHIQPYDSRYTSQTNIPKYKIPEEGAPGDTVFQMIRDELDLDGKPNLNLASFVGTWMEPNATQLMQENLSKNLSDADEYPAMLDMHQRCISIISHLWGVQPGEKAIGSATTGSSEAIHLGGLAMKRRWQIKRKEQGKDTSKPNIIMGSNAQVALEKFARYFDVEARILPVSKKSHYRLDPALVRDNVDENTIGVFVILGSTYTGHYEPVEEISQILDKYQEETGIDIPIHVDAASGGFIAPFTYAGVGGSKWNFELPRVKSINVSGHKYGLVYAGLGWIIWRDQSFLPEDLIFELHYLGGTEKSFTLNFSRPGAQVIVQYYNLIHLGFEGYRSIMENCLSNARLLAQSLEATGWYTVVSDIHRRAPHKAASGAVKSVVNQAASTVGGENVAPGETSADYVAGLPVVSFRLTDEFKKKYEHIKQETISLMLRARGWIIPNYPLPPNEEKIEILRVVIRETMTFDLLERLLTDIAEVTETLIENDEIDLQVLKKHHSHRRVRVKGDEEKHKKIGKEARSMEDGIHRAVC</sequence>
<keyword evidence="10" id="KW-0732">Signal</keyword>
<dbReference type="GO" id="GO:0004351">
    <property type="term" value="F:glutamate decarboxylase activity"/>
    <property type="evidence" value="ECO:0007669"/>
    <property type="project" value="UniProtKB-EC"/>
</dbReference>
<dbReference type="EMBL" id="LFIW01000448">
    <property type="protein sequence ID" value="KZL86372.1"/>
    <property type="molecule type" value="Genomic_DNA"/>
</dbReference>
<dbReference type="Gene3D" id="3.90.1150.160">
    <property type="match status" value="1"/>
</dbReference>
<keyword evidence="5 8" id="KW-0456">Lyase</keyword>
<dbReference type="InterPro" id="IPR015421">
    <property type="entry name" value="PyrdxlP-dep_Trfase_major"/>
</dbReference>
<dbReference type="FunFam" id="3.40.640.10:FF:000017">
    <property type="entry name" value="Glutamate decarboxylase"/>
    <property type="match status" value="1"/>
</dbReference>
<dbReference type="SUPFAM" id="SSF53383">
    <property type="entry name" value="PLP-dependent transferases"/>
    <property type="match status" value="1"/>
</dbReference>
<dbReference type="FunFam" id="4.10.280.50:FF:000001">
    <property type="entry name" value="Glutamate decarboxylase"/>
    <property type="match status" value="1"/>
</dbReference>
<keyword evidence="9" id="KW-0210">Decarboxylase</keyword>
<dbReference type="InterPro" id="IPR015424">
    <property type="entry name" value="PyrdxlP-dep_Trfase"/>
</dbReference>
<dbReference type="PANTHER" id="PTHR43321">
    <property type="entry name" value="GLUTAMATE DECARBOXYLASE"/>
    <property type="match status" value="1"/>
</dbReference>
<evidence type="ECO:0000256" key="2">
    <source>
        <dbReference type="ARBA" id="ARBA00009533"/>
    </source>
</evidence>
<dbReference type="GO" id="GO:0030170">
    <property type="term" value="F:pyridoxal phosphate binding"/>
    <property type="evidence" value="ECO:0007669"/>
    <property type="project" value="InterPro"/>
</dbReference>
<evidence type="ECO:0000256" key="5">
    <source>
        <dbReference type="ARBA" id="ARBA00023239"/>
    </source>
</evidence>
<comment type="catalytic activity">
    <reaction evidence="6 9">
        <text>L-glutamate + H(+) = 4-aminobutanoate + CO2</text>
        <dbReference type="Rhea" id="RHEA:17785"/>
        <dbReference type="ChEBI" id="CHEBI:15378"/>
        <dbReference type="ChEBI" id="CHEBI:16526"/>
        <dbReference type="ChEBI" id="CHEBI:29985"/>
        <dbReference type="ChEBI" id="CHEBI:59888"/>
        <dbReference type="EC" id="4.1.1.15"/>
    </reaction>
</comment>
<comment type="cofactor">
    <cofactor evidence="1 7 8">
        <name>pyridoxal 5'-phosphate</name>
        <dbReference type="ChEBI" id="CHEBI:597326"/>
    </cofactor>
</comment>
<dbReference type="NCBIfam" id="TIGR01788">
    <property type="entry name" value="Glu-decarb-GAD"/>
    <property type="match status" value="1"/>
</dbReference>
<feature type="modified residue" description="N6-(pyridoxal phosphate)lysine" evidence="7">
    <location>
        <position position="344"/>
    </location>
</feature>
<evidence type="ECO:0000256" key="10">
    <source>
        <dbReference type="SAM" id="SignalP"/>
    </source>
</evidence>
<comment type="caution">
    <text evidence="11">The sequence shown here is derived from an EMBL/GenBank/DDBJ whole genome shotgun (WGS) entry which is preliminary data.</text>
</comment>
<evidence type="ECO:0000313" key="12">
    <source>
        <dbReference type="Proteomes" id="UP000076584"/>
    </source>
</evidence>
<dbReference type="PANTHER" id="PTHR43321:SF3">
    <property type="entry name" value="GLUTAMATE DECARBOXYLASE"/>
    <property type="match status" value="1"/>
</dbReference>
<name>A0A161Y9T4_COLIC</name>
<feature type="signal peptide" evidence="10">
    <location>
        <begin position="1"/>
        <end position="18"/>
    </location>
</feature>
<dbReference type="STRING" id="1573173.A0A161Y9T4"/>
<dbReference type="InterPro" id="IPR010107">
    <property type="entry name" value="Glutamate_decarboxylase"/>
</dbReference>
<gene>
    <name evidence="11" type="ORF">CI238_04770</name>
</gene>
<dbReference type="Proteomes" id="UP000076584">
    <property type="component" value="Unassembled WGS sequence"/>
</dbReference>
<evidence type="ECO:0000256" key="9">
    <source>
        <dbReference type="RuleBase" id="RU361171"/>
    </source>
</evidence>
<evidence type="ECO:0000256" key="3">
    <source>
        <dbReference type="ARBA" id="ARBA00012421"/>
    </source>
</evidence>
<dbReference type="AlphaFoldDB" id="A0A161Y9T4"/>
<evidence type="ECO:0000256" key="6">
    <source>
        <dbReference type="ARBA" id="ARBA00048868"/>
    </source>
</evidence>
<dbReference type="EC" id="4.1.1.15" evidence="3 9"/>
<dbReference type="GO" id="GO:0006538">
    <property type="term" value="P:L-glutamate catabolic process"/>
    <property type="evidence" value="ECO:0007669"/>
    <property type="project" value="TreeGrafter"/>
</dbReference>
<feature type="non-terminal residue" evidence="11">
    <location>
        <position position="1"/>
    </location>
</feature>